<keyword evidence="1" id="KW-0456">Lyase</keyword>
<organism evidence="1 2">
    <name type="scientific">Kosakonia oryziphila</name>
    <dbReference type="NCBI Taxonomy" id="1005667"/>
    <lineage>
        <taxon>Bacteria</taxon>
        <taxon>Pseudomonadati</taxon>
        <taxon>Pseudomonadota</taxon>
        <taxon>Gammaproteobacteria</taxon>
        <taxon>Enterobacterales</taxon>
        <taxon>Enterobacteriaceae</taxon>
        <taxon>Kosakonia</taxon>
    </lineage>
</organism>
<dbReference type="Proteomes" id="UP000198515">
    <property type="component" value="Unassembled WGS sequence"/>
</dbReference>
<dbReference type="OrthoDB" id="6412952at2"/>
<dbReference type="GO" id="GO:0016829">
    <property type="term" value="F:lyase activity"/>
    <property type="evidence" value="ECO:0007669"/>
    <property type="project" value="UniProtKB-KW"/>
</dbReference>
<dbReference type="RefSeq" id="WP_090134508.1">
    <property type="nucleotide sequence ID" value="NZ_FMBC01000009.1"/>
</dbReference>
<sequence length="155" mass="17193">MTIWEISEKADYIAGRHHLLQEEWRSYCNALVQGITLSKARLHHAIGCAPDQQLCFELFGHFTVTVSLTGGFNGHTIEYAIANKDGSDKRLIAQAQLTSDGKVDRVISTHNREKVLEHYLEKIATVYDSLYAALENDTPINPSLLASSTHASVLA</sequence>
<accession>A0A1C4BUG5</accession>
<dbReference type="Pfam" id="PF11046">
    <property type="entry name" value="HycA_repressor"/>
    <property type="match status" value="1"/>
</dbReference>
<protein>
    <submittedName>
        <fullName evidence="1">Formate hydrogenlyase regulatory protein HycA</fullName>
    </submittedName>
</protein>
<evidence type="ECO:0000313" key="2">
    <source>
        <dbReference type="Proteomes" id="UP000198515"/>
    </source>
</evidence>
<evidence type="ECO:0000313" key="1">
    <source>
        <dbReference type="EMBL" id="SCC10383.1"/>
    </source>
</evidence>
<name>A0A1C4BUG5_9ENTR</name>
<proteinExistence type="predicted"/>
<gene>
    <name evidence="1" type="ORF">GA0061070_100911</name>
</gene>
<dbReference type="NCBIfam" id="NF007567">
    <property type="entry name" value="PRK10198.1"/>
    <property type="match status" value="1"/>
</dbReference>
<dbReference type="AlphaFoldDB" id="A0A1C4BUG5"/>
<reference evidence="2" key="1">
    <citation type="submission" date="2016-08" db="EMBL/GenBank/DDBJ databases">
        <authorList>
            <person name="Varghese N."/>
            <person name="Submissions Spin"/>
        </authorList>
    </citation>
    <scope>NUCLEOTIDE SEQUENCE [LARGE SCALE GENOMIC DNA]</scope>
    <source>
        <strain evidence="2">REICA_142</strain>
    </source>
</reference>
<dbReference type="InterPro" id="IPR021285">
    <property type="entry name" value="Tscrpt_reg_HycA"/>
</dbReference>
<keyword evidence="2" id="KW-1185">Reference proteome</keyword>
<dbReference type="EMBL" id="FMBC01000009">
    <property type="protein sequence ID" value="SCC10383.1"/>
    <property type="molecule type" value="Genomic_DNA"/>
</dbReference>